<dbReference type="STRING" id="504800.SAMN04488085_101163"/>
<dbReference type="Proteomes" id="UP000199152">
    <property type="component" value="Unassembled WGS sequence"/>
</dbReference>
<evidence type="ECO:0000256" key="1">
    <source>
        <dbReference type="SAM" id="Phobius"/>
    </source>
</evidence>
<feature type="transmembrane region" description="Helical" evidence="1">
    <location>
        <begin position="12"/>
        <end position="30"/>
    </location>
</feature>
<proteinExistence type="predicted"/>
<reference evidence="3" key="1">
    <citation type="submission" date="2016-10" db="EMBL/GenBank/DDBJ databases">
        <authorList>
            <person name="Varghese N."/>
            <person name="Submissions S."/>
        </authorList>
    </citation>
    <scope>NUCLEOTIDE SEQUENCE [LARGE SCALE GENOMIC DNA]</scope>
    <source>
        <strain evidence="3">DSM 45317</strain>
    </source>
</reference>
<organism evidence="2 3">
    <name type="scientific">Geodermatophilus ruber</name>
    <dbReference type="NCBI Taxonomy" id="504800"/>
    <lineage>
        <taxon>Bacteria</taxon>
        <taxon>Bacillati</taxon>
        <taxon>Actinomycetota</taxon>
        <taxon>Actinomycetes</taxon>
        <taxon>Geodermatophilales</taxon>
        <taxon>Geodermatophilaceae</taxon>
        <taxon>Geodermatophilus</taxon>
    </lineage>
</organism>
<dbReference type="AlphaFoldDB" id="A0A1I3YR03"/>
<evidence type="ECO:0000313" key="2">
    <source>
        <dbReference type="EMBL" id="SFK34288.1"/>
    </source>
</evidence>
<name>A0A1I3YR03_9ACTN</name>
<dbReference type="EMBL" id="FOSW01000001">
    <property type="protein sequence ID" value="SFK34288.1"/>
    <property type="molecule type" value="Genomic_DNA"/>
</dbReference>
<keyword evidence="3" id="KW-1185">Reference proteome</keyword>
<keyword evidence="1" id="KW-0472">Membrane</keyword>
<sequence length="139" mass="13700">MLPGPDVPPLVWALALLAVLGIVAAGVLSARRAWTVRVDAEDAEPALTVGRERVLLADVDAAHLRAVAAGTAGVDAGAPVLGGGWSVPRGRSGLPLRMVDGRTVLVPSRDPAALTTALLAAGAGGTPDSSSAGKGTLGS</sequence>
<gene>
    <name evidence="2" type="ORF">SAMN04488085_101163</name>
</gene>
<keyword evidence="1" id="KW-0812">Transmembrane</keyword>
<keyword evidence="1" id="KW-1133">Transmembrane helix</keyword>
<evidence type="ECO:0000313" key="3">
    <source>
        <dbReference type="Proteomes" id="UP000199152"/>
    </source>
</evidence>
<dbReference type="RefSeq" id="WP_245753212.1">
    <property type="nucleotide sequence ID" value="NZ_FOSW01000001.1"/>
</dbReference>
<protein>
    <submittedName>
        <fullName evidence="2">Uncharacterized protein</fullName>
    </submittedName>
</protein>
<dbReference type="InParanoid" id="A0A1I3YR03"/>
<accession>A0A1I3YR03</accession>